<dbReference type="Gene3D" id="3.40.50.300">
    <property type="entry name" value="P-loop containing nucleotide triphosphate hydrolases"/>
    <property type="match status" value="1"/>
</dbReference>
<gene>
    <name evidence="4" type="primary">ORC5</name>
</gene>
<keyword evidence="5" id="KW-1185">Reference proteome</keyword>
<dbReference type="EMBL" id="CABD030054190">
    <property type="status" value="NOT_ANNOTATED_CDS"/>
    <property type="molecule type" value="Genomic_DNA"/>
</dbReference>
<dbReference type="Pfam" id="PF13191">
    <property type="entry name" value="AAA_16"/>
    <property type="match status" value="1"/>
</dbReference>
<dbReference type="AlphaFoldDB" id="A0A2I2ZU88"/>
<reference evidence="5" key="1">
    <citation type="submission" date="2011-05" db="EMBL/GenBank/DDBJ databases">
        <title>Insights into the evolution of the great apes provided by the gorilla genome.</title>
        <authorList>
            <person name="Scally A."/>
        </authorList>
    </citation>
    <scope>NUCLEOTIDE SEQUENCE [LARGE SCALE GENOMIC DNA]</scope>
</reference>
<name>A0A2I2ZU88_GORGO</name>
<dbReference type="EMBL" id="CABD030054188">
    <property type="status" value="NOT_ANNOTATED_CDS"/>
    <property type="molecule type" value="Genomic_DNA"/>
</dbReference>
<organism evidence="4 5">
    <name type="scientific">Gorilla gorilla gorilla</name>
    <name type="common">Western lowland gorilla</name>
    <dbReference type="NCBI Taxonomy" id="9595"/>
    <lineage>
        <taxon>Eukaryota</taxon>
        <taxon>Metazoa</taxon>
        <taxon>Chordata</taxon>
        <taxon>Craniata</taxon>
        <taxon>Vertebrata</taxon>
        <taxon>Euteleostomi</taxon>
        <taxon>Mammalia</taxon>
        <taxon>Eutheria</taxon>
        <taxon>Euarchontoglires</taxon>
        <taxon>Primates</taxon>
        <taxon>Haplorrhini</taxon>
        <taxon>Catarrhini</taxon>
        <taxon>Hominidae</taxon>
        <taxon>Gorilla</taxon>
    </lineage>
</organism>
<dbReference type="GO" id="GO:0000808">
    <property type="term" value="C:origin recognition complex"/>
    <property type="evidence" value="ECO:0007669"/>
    <property type="project" value="InterPro"/>
</dbReference>
<dbReference type="GO" id="GO:0005634">
    <property type="term" value="C:nucleus"/>
    <property type="evidence" value="ECO:0007669"/>
    <property type="project" value="InterPro"/>
</dbReference>
<dbReference type="GO" id="GO:0006260">
    <property type="term" value="P:DNA replication"/>
    <property type="evidence" value="ECO:0007669"/>
    <property type="project" value="InterPro"/>
</dbReference>
<dbReference type="Bgee" id="ENSGGOG00000001011">
    <property type="expression patterns" value="Expressed in testis and 6 other cell types or tissues"/>
</dbReference>
<proteinExistence type="inferred from homology"/>
<dbReference type="PANTHER" id="PTHR12705:SF0">
    <property type="entry name" value="ORIGIN RECOGNITION COMPLEX SUBUNIT 5"/>
    <property type="match status" value="1"/>
</dbReference>
<reference evidence="4" key="3">
    <citation type="submission" date="2025-08" db="UniProtKB">
        <authorList>
            <consortium name="Ensembl"/>
        </authorList>
    </citation>
    <scope>IDENTIFICATION</scope>
</reference>
<evidence type="ECO:0000313" key="5">
    <source>
        <dbReference type="Proteomes" id="UP000001519"/>
    </source>
</evidence>
<evidence type="ECO:0000256" key="1">
    <source>
        <dbReference type="ARBA" id="ARBA00006269"/>
    </source>
</evidence>
<reference evidence="4" key="4">
    <citation type="submission" date="2025-09" db="UniProtKB">
        <authorList>
            <consortium name="Ensembl"/>
        </authorList>
    </citation>
    <scope>IDENTIFICATION</scope>
</reference>
<dbReference type="InterPro" id="IPR041664">
    <property type="entry name" value="AAA_16"/>
</dbReference>
<keyword evidence="2" id="KW-0235">DNA replication</keyword>
<dbReference type="GeneTree" id="ENSGT00390000009380"/>
<comment type="similarity">
    <text evidence="1">Belongs to the ORC5 family.</text>
</comment>
<accession>A0A2I2ZU88</accession>
<dbReference type="EMBL" id="CABD030054189">
    <property type="status" value="NOT_ANNOTATED_CDS"/>
    <property type="molecule type" value="Genomic_DNA"/>
</dbReference>
<dbReference type="PANTHER" id="PTHR12705">
    <property type="entry name" value="ORIGIN RECOGNITION COMPLEX SUBUNIT 5"/>
    <property type="match status" value="1"/>
</dbReference>
<reference evidence="4 5" key="2">
    <citation type="journal article" date="2012" name="Nature">
        <title>Insights into hominid evolution from the gorilla genome sequence.</title>
        <authorList>
            <person name="Scally A."/>
            <person name="Dutheil J.Y."/>
            <person name="Hillier L.W."/>
            <person name="Jordan G.E."/>
            <person name="Goodhead I."/>
            <person name="Herrero J."/>
            <person name="Hobolth A."/>
            <person name="Lappalainen T."/>
            <person name="Mailund T."/>
            <person name="Marques-Bonet T."/>
            <person name="McCarthy S."/>
            <person name="Montgomery S.H."/>
            <person name="Schwalie P.C."/>
            <person name="Tang Y.A."/>
            <person name="Ward M.C."/>
            <person name="Xue Y."/>
            <person name="Yngvadottir B."/>
            <person name="Alkan C."/>
            <person name="Andersen L.N."/>
            <person name="Ayub Q."/>
            <person name="Ball E.V."/>
            <person name="Beal K."/>
            <person name="Bradley B.J."/>
            <person name="Chen Y."/>
            <person name="Clee C.M."/>
            <person name="Fitzgerald S."/>
            <person name="Graves T.A."/>
            <person name="Gu Y."/>
            <person name="Heath P."/>
            <person name="Heger A."/>
            <person name="Karakoc E."/>
            <person name="Kolb-Kokocinski A."/>
            <person name="Laird G.K."/>
            <person name="Lunter G."/>
            <person name="Meader S."/>
            <person name="Mort M."/>
            <person name="Mullikin J.C."/>
            <person name="Munch K."/>
            <person name="O'Connor T.D."/>
            <person name="Phillips A.D."/>
            <person name="Prado-Martinez J."/>
            <person name="Rogers A.S."/>
            <person name="Sajjadian S."/>
            <person name="Schmidt D."/>
            <person name="Shaw K."/>
            <person name="Simpson J.T."/>
            <person name="Stenson P.D."/>
            <person name="Turner D.J."/>
            <person name="Vigilant L."/>
            <person name="Vilella A.J."/>
            <person name="Whitener W."/>
            <person name="Zhu B."/>
            <person name="Cooper D.N."/>
            <person name="de Jong P."/>
            <person name="Dermitzakis E.T."/>
            <person name="Eichler E.E."/>
            <person name="Flicek P."/>
            <person name="Goldman N."/>
            <person name="Mundy N.I."/>
            <person name="Ning Z."/>
            <person name="Odom D.T."/>
            <person name="Ponting C.P."/>
            <person name="Quail M.A."/>
            <person name="Ryder O.A."/>
            <person name="Searle S.M."/>
            <person name="Warren W.C."/>
            <person name="Wilson R.K."/>
            <person name="Schierup M.H."/>
            <person name="Rogers J."/>
            <person name="Tyler-Smith C."/>
            <person name="Durbin R."/>
        </authorList>
    </citation>
    <scope>NUCLEOTIDE SEQUENCE [LARGE SCALE GENOMIC DNA]</scope>
</reference>
<dbReference type="InterPro" id="IPR020796">
    <property type="entry name" value="ORC5"/>
</dbReference>
<feature type="domain" description="Orc1-like AAA ATPase" evidence="3">
    <location>
        <begin position="8"/>
        <end position="63"/>
    </location>
</feature>
<protein>
    <submittedName>
        <fullName evidence="4">Origin recognition complex subunit 5</fullName>
    </submittedName>
</protein>
<dbReference type="Ensembl" id="ENSGGOT00000044066.1">
    <property type="protein sequence ID" value="ENSGGOP00000050820.1"/>
    <property type="gene ID" value="ENSGGOG00000001011.3"/>
</dbReference>
<sequence length="66" mass="7539">MPHLENVVLCRESQVSILQSLFGERRHFSFPSIFIYGHTASGKTYVTQTLLKTLEGLRQALRICCL</sequence>
<evidence type="ECO:0000313" key="4">
    <source>
        <dbReference type="Ensembl" id="ENSGGOP00000050820.1"/>
    </source>
</evidence>
<evidence type="ECO:0000256" key="2">
    <source>
        <dbReference type="ARBA" id="ARBA00022705"/>
    </source>
</evidence>
<dbReference type="InterPro" id="IPR027417">
    <property type="entry name" value="P-loop_NTPase"/>
</dbReference>
<evidence type="ECO:0000259" key="3">
    <source>
        <dbReference type="Pfam" id="PF13191"/>
    </source>
</evidence>
<dbReference type="Proteomes" id="UP000001519">
    <property type="component" value="Chromosome 7"/>
</dbReference>